<reference evidence="1 2" key="1">
    <citation type="submission" date="2019-09" db="EMBL/GenBank/DDBJ databases">
        <title>Complete Genome Sequence of Janibacter melonis M714 with both human health impact and industrial applications.</title>
        <authorList>
            <person name="Jin M."/>
            <person name="Zhao Q.R."/>
        </authorList>
    </citation>
    <scope>NUCLEOTIDE SEQUENCE [LARGE SCALE GENOMIC DNA]</scope>
    <source>
        <strain evidence="1 2">M714</strain>
    </source>
</reference>
<proteinExistence type="predicted"/>
<dbReference type="RefSeq" id="WP_163562413.1">
    <property type="nucleotide sequence ID" value="NZ_CP044548.2"/>
</dbReference>
<dbReference type="GeneID" id="59162085"/>
<dbReference type="Proteomes" id="UP000271708">
    <property type="component" value="Chromosome"/>
</dbReference>
<evidence type="ECO:0000313" key="1">
    <source>
        <dbReference type="EMBL" id="QFQ31025.2"/>
    </source>
</evidence>
<dbReference type="KEGG" id="jme:EEW87_012950"/>
<dbReference type="Pfam" id="PF11316">
    <property type="entry name" value="Rhamno_transf"/>
    <property type="match status" value="1"/>
</dbReference>
<sequence>MDERYAAMRKKAQYHAARSRQRAARIVELEAALDRADSAVRTDRVPPVYGATRYSVFVPGSLEWQLSSTGEDEQAYRERLWSAERMGPRQQVFLEWATPIYQGFHDAYGYRHVVQYSAEMPARWRDALLDAAATYPVLLPVPSHRWQDRVGAIRDDLRARDAGPGPVAWLRVDDDDLLATTFLDRLIPLVTTVHDGWSVSFGKGLTAEYEDGRLHRFGLTNRTMASMGQTFVGTVDRSGSPTFPPLVSHVRAHREMPVAVDSREVAYLRLLHDQQDRDLAADPVQNPTDAYHLEHLDEDLARLFPTVLAHADRPEESLVTSAPRRQRP</sequence>
<gene>
    <name evidence="1" type="ORF">EEW87_012950</name>
</gene>
<dbReference type="EMBL" id="CP044548">
    <property type="protein sequence ID" value="QFQ31025.2"/>
    <property type="molecule type" value="Genomic_DNA"/>
</dbReference>
<dbReference type="InterPro" id="IPR021466">
    <property type="entry name" value="Put_rhamnosyl_transferase"/>
</dbReference>
<organism evidence="1 2">
    <name type="scientific">Janibacter melonis</name>
    <dbReference type="NCBI Taxonomy" id="262209"/>
    <lineage>
        <taxon>Bacteria</taxon>
        <taxon>Bacillati</taxon>
        <taxon>Actinomycetota</taxon>
        <taxon>Actinomycetes</taxon>
        <taxon>Micrococcales</taxon>
        <taxon>Intrasporangiaceae</taxon>
        <taxon>Janibacter</taxon>
    </lineage>
</organism>
<protein>
    <submittedName>
        <fullName evidence="1">Uncharacterized protein</fullName>
    </submittedName>
</protein>
<dbReference type="AlphaFoldDB" id="A0A5P8FN91"/>
<accession>A0A5P8FN91</accession>
<evidence type="ECO:0000313" key="2">
    <source>
        <dbReference type="Proteomes" id="UP000271708"/>
    </source>
</evidence>
<name>A0A5P8FN91_9MICO</name>